<evidence type="ECO:0000313" key="11">
    <source>
        <dbReference type="Proteomes" id="UP000003160"/>
    </source>
</evidence>
<keyword evidence="11" id="KW-1185">Reference proteome</keyword>
<dbReference type="InterPro" id="IPR001091">
    <property type="entry name" value="RM_Methyltransferase"/>
</dbReference>
<reference evidence="10 11" key="1">
    <citation type="submission" date="2009-10" db="EMBL/GenBank/DDBJ databases">
        <authorList>
            <person name="Qin X."/>
            <person name="Bachman B."/>
            <person name="Battles P."/>
            <person name="Bell A."/>
            <person name="Bess C."/>
            <person name="Bickham C."/>
            <person name="Chaboub L."/>
            <person name="Chen D."/>
            <person name="Coyle M."/>
            <person name="Deiros D.R."/>
            <person name="Dinh H."/>
            <person name="Forbes L."/>
            <person name="Fowler G."/>
            <person name="Francisco L."/>
            <person name="Fu Q."/>
            <person name="Gubbala S."/>
            <person name="Hale W."/>
            <person name="Han Y."/>
            <person name="Hemphill L."/>
            <person name="Highlander S.K."/>
            <person name="Hirani K."/>
            <person name="Hogues M."/>
            <person name="Jackson L."/>
            <person name="Jakkamsetti A."/>
            <person name="Javaid M."/>
            <person name="Jiang H."/>
            <person name="Korchina V."/>
            <person name="Kovar C."/>
            <person name="Lara F."/>
            <person name="Lee S."/>
            <person name="Mata R."/>
            <person name="Mathew T."/>
            <person name="Moen C."/>
            <person name="Morales K."/>
            <person name="Munidasa M."/>
            <person name="Nazareth L."/>
            <person name="Ngo R."/>
            <person name="Nguyen L."/>
            <person name="Okwuonu G."/>
            <person name="Ongeri F."/>
            <person name="Patil S."/>
            <person name="Petrosino J."/>
            <person name="Pham C."/>
            <person name="Pham P."/>
            <person name="Pu L.-L."/>
            <person name="Puazo M."/>
            <person name="Raj R."/>
            <person name="Reid J."/>
            <person name="Rouhana J."/>
            <person name="Saada N."/>
            <person name="Shang Y."/>
            <person name="Simmons D."/>
            <person name="Thornton R."/>
            <person name="Warren J."/>
            <person name="Weissenberger G."/>
            <person name="Zhang J."/>
            <person name="Zhang L."/>
            <person name="Zhou C."/>
            <person name="Zhu D."/>
            <person name="Muzny D."/>
            <person name="Worley K."/>
            <person name="Gibbs R."/>
        </authorList>
    </citation>
    <scope>NUCLEOTIDE SEQUENCE [LARGE SCALE GENOMIC DNA]</scope>
    <source>
        <strain evidence="10 11">DSM 17361</strain>
    </source>
</reference>
<dbReference type="HOGENOM" id="CLU_699918_0_0_10"/>
<dbReference type="eggNOG" id="COG0863">
    <property type="taxonomic scope" value="Bacteria"/>
</dbReference>
<comment type="catalytic activity">
    <reaction evidence="7">
        <text>a 2'-deoxycytidine in DNA + S-adenosyl-L-methionine = an N(4)-methyl-2'-deoxycytidine in DNA + S-adenosyl-L-homocysteine + H(+)</text>
        <dbReference type="Rhea" id="RHEA:16857"/>
        <dbReference type="Rhea" id="RHEA-COMP:11369"/>
        <dbReference type="Rhea" id="RHEA-COMP:13674"/>
        <dbReference type="ChEBI" id="CHEBI:15378"/>
        <dbReference type="ChEBI" id="CHEBI:57856"/>
        <dbReference type="ChEBI" id="CHEBI:59789"/>
        <dbReference type="ChEBI" id="CHEBI:85452"/>
        <dbReference type="ChEBI" id="CHEBI:137933"/>
        <dbReference type="EC" id="2.1.1.113"/>
    </reaction>
</comment>
<evidence type="ECO:0000259" key="9">
    <source>
        <dbReference type="Pfam" id="PF01555"/>
    </source>
</evidence>
<dbReference type="Pfam" id="PF01555">
    <property type="entry name" value="N6_N4_Mtase"/>
    <property type="match status" value="1"/>
</dbReference>
<dbReference type="PRINTS" id="PR00508">
    <property type="entry name" value="S21N4MTFRASE"/>
</dbReference>
<evidence type="ECO:0000256" key="7">
    <source>
        <dbReference type="ARBA" id="ARBA00049120"/>
    </source>
</evidence>
<dbReference type="InterPro" id="IPR029063">
    <property type="entry name" value="SAM-dependent_MTases_sf"/>
</dbReference>
<dbReference type="GO" id="GO:0032259">
    <property type="term" value="P:methylation"/>
    <property type="evidence" value="ECO:0007669"/>
    <property type="project" value="UniProtKB-KW"/>
</dbReference>
<evidence type="ECO:0000256" key="1">
    <source>
        <dbReference type="ARBA" id="ARBA00010203"/>
    </source>
</evidence>
<dbReference type="GO" id="GO:0003677">
    <property type="term" value="F:DNA binding"/>
    <property type="evidence" value="ECO:0007669"/>
    <property type="project" value="UniProtKB-KW"/>
</dbReference>
<keyword evidence="4" id="KW-0949">S-adenosyl-L-methionine</keyword>
<dbReference type="PROSITE" id="PS00093">
    <property type="entry name" value="N4_MTASE"/>
    <property type="match status" value="1"/>
</dbReference>
<evidence type="ECO:0000256" key="4">
    <source>
        <dbReference type="ARBA" id="ARBA00022691"/>
    </source>
</evidence>
<feature type="domain" description="DNA methylase N-4/N-6" evidence="9">
    <location>
        <begin position="23"/>
        <end position="250"/>
    </location>
</feature>
<keyword evidence="6" id="KW-0238">DNA-binding</keyword>
<evidence type="ECO:0000256" key="8">
    <source>
        <dbReference type="RuleBase" id="RU362026"/>
    </source>
</evidence>
<evidence type="ECO:0000256" key="2">
    <source>
        <dbReference type="ARBA" id="ARBA00022603"/>
    </source>
</evidence>
<dbReference type="EMBL" id="ACKS01000038">
    <property type="protein sequence ID" value="EFA44623.1"/>
    <property type="molecule type" value="Genomic_DNA"/>
</dbReference>
<comment type="caution">
    <text evidence="10">The sequence shown here is derived from an EMBL/GenBank/DDBJ whole genome shotgun (WGS) entry which is preliminary data.</text>
</comment>
<comment type="similarity">
    <text evidence="1">Belongs to the N(4)/N(6)-methyltransferase family. N(4) subfamily.</text>
</comment>
<dbReference type="GO" id="GO:0015667">
    <property type="term" value="F:site-specific DNA-methyltransferase (cytosine-N4-specific) activity"/>
    <property type="evidence" value="ECO:0007669"/>
    <property type="project" value="UniProtKB-EC"/>
</dbReference>
<dbReference type="InterPro" id="IPR017985">
    <property type="entry name" value="MeTrfase_CN4_CS"/>
</dbReference>
<gene>
    <name evidence="10" type="ORF">HMPREF0645_0947</name>
</gene>
<dbReference type="InterPro" id="IPR002941">
    <property type="entry name" value="DNA_methylase_N4/N6"/>
</dbReference>
<organism evidence="10 11">
    <name type="scientific">Hallella bergensis DSM 17361</name>
    <dbReference type="NCBI Taxonomy" id="585502"/>
    <lineage>
        <taxon>Bacteria</taxon>
        <taxon>Pseudomonadati</taxon>
        <taxon>Bacteroidota</taxon>
        <taxon>Bacteroidia</taxon>
        <taxon>Bacteroidales</taxon>
        <taxon>Prevotellaceae</taxon>
        <taxon>Hallella</taxon>
    </lineage>
</organism>
<name>D1PVG2_9BACT</name>
<evidence type="ECO:0000256" key="5">
    <source>
        <dbReference type="ARBA" id="ARBA00022747"/>
    </source>
</evidence>
<keyword evidence="3 10" id="KW-0808">Transferase</keyword>
<protein>
    <recommendedName>
        <fullName evidence="8">Methyltransferase</fullName>
        <ecNumber evidence="8">2.1.1.-</ecNumber>
    </recommendedName>
</protein>
<dbReference type="Gene3D" id="3.40.50.150">
    <property type="entry name" value="Vaccinia Virus protein VP39"/>
    <property type="match status" value="1"/>
</dbReference>
<dbReference type="EC" id="2.1.1.-" evidence="8"/>
<accession>D1PVG2</accession>
<dbReference type="GO" id="GO:0009307">
    <property type="term" value="P:DNA restriction-modification system"/>
    <property type="evidence" value="ECO:0007669"/>
    <property type="project" value="UniProtKB-KW"/>
</dbReference>
<proteinExistence type="inferred from homology"/>
<dbReference type="Proteomes" id="UP000003160">
    <property type="component" value="Unassembled WGS sequence"/>
</dbReference>
<evidence type="ECO:0000256" key="3">
    <source>
        <dbReference type="ARBA" id="ARBA00022679"/>
    </source>
</evidence>
<keyword evidence="5" id="KW-0680">Restriction system</keyword>
<keyword evidence="2 10" id="KW-0489">Methyltransferase</keyword>
<evidence type="ECO:0000256" key="6">
    <source>
        <dbReference type="ARBA" id="ARBA00023125"/>
    </source>
</evidence>
<dbReference type="GO" id="GO:0008170">
    <property type="term" value="F:N-methyltransferase activity"/>
    <property type="evidence" value="ECO:0007669"/>
    <property type="project" value="InterPro"/>
</dbReference>
<dbReference type="RefSeq" id="WP_007173061.1">
    <property type="nucleotide sequence ID" value="NZ_GG704780.1"/>
</dbReference>
<dbReference type="SUPFAM" id="SSF53335">
    <property type="entry name" value="S-adenosyl-L-methionine-dependent methyltransferases"/>
    <property type="match status" value="1"/>
</dbReference>
<dbReference type="AlphaFoldDB" id="D1PVG2"/>
<evidence type="ECO:0000313" key="10">
    <source>
        <dbReference type="EMBL" id="EFA44623.1"/>
    </source>
</evidence>
<sequence>MATKHTIIYGDSRNMSLIPNESVQLIVTSPPYWQLKDYGVDKQIGFDDLYEDYINNLNLVWKECFRTLEPGCRLCINIGDQFARSAYYGRYKVIPIHSEIIRFCEEIGFDYMGSIIWQKPTSMHTTGGDTVMGSFPYPRGGIVKIDFELILLFKKTGKSASVSKEIKEASKLTRQEWNEYFFSHWNFGGAKQDKHIAVFPEELPKRLIRMFSFVGDTILDPFMGSGTTALAAKNQNRNSIGYEINQKFQKFYEEKVVLSNREDNHIFNVREDTSEFDLQKSIDTLPYHFIDIHKLDKQIDVKQHTYGSKFETDKSVLDNKSNIFSHIKQKEGQIDAEPMVMVNHARRELRQLMIQKGICYLRAGDSKGSILVQTGFERMQYLLLHTGGSEPQLFKLKTKGMFQIWTKETLLKNGFNPQSAPYYIVLHFDSQRPIPIIKMPKLKEEKNTYRAKIKKLSEFV</sequence>